<sequence>MCLVRFFALHSFFSHSVVRASVPSLNFFDIGGRAQICFRRVRLPMLCTSAGMRYNAMSSAFARRLQTELPIPQTGTLHTNR</sequence>
<feature type="signal peptide" evidence="1">
    <location>
        <begin position="1"/>
        <end position="20"/>
    </location>
</feature>
<gene>
    <name evidence="2" type="ORF">R3P38DRAFT_3029919</name>
</gene>
<evidence type="ECO:0000256" key="1">
    <source>
        <dbReference type="SAM" id="SignalP"/>
    </source>
</evidence>
<protein>
    <recommendedName>
        <fullName evidence="4">Secreted protein</fullName>
    </recommendedName>
</protein>
<dbReference type="AlphaFoldDB" id="A0AAW0AEK9"/>
<reference evidence="2 3" key="1">
    <citation type="journal article" date="2024" name="J Genomics">
        <title>Draft genome sequencing and assembly of Favolaschia claudopus CIRM-BRFM 2984 isolated from oak limbs.</title>
        <authorList>
            <person name="Navarro D."/>
            <person name="Drula E."/>
            <person name="Chaduli D."/>
            <person name="Cazenave R."/>
            <person name="Ahrendt S."/>
            <person name="Wang J."/>
            <person name="Lipzen A."/>
            <person name="Daum C."/>
            <person name="Barry K."/>
            <person name="Grigoriev I.V."/>
            <person name="Favel A."/>
            <person name="Rosso M.N."/>
            <person name="Martin F."/>
        </authorList>
    </citation>
    <scope>NUCLEOTIDE SEQUENCE [LARGE SCALE GENOMIC DNA]</scope>
    <source>
        <strain evidence="2 3">CIRM-BRFM 2984</strain>
    </source>
</reference>
<organism evidence="2 3">
    <name type="scientific">Favolaschia claudopus</name>
    <dbReference type="NCBI Taxonomy" id="2862362"/>
    <lineage>
        <taxon>Eukaryota</taxon>
        <taxon>Fungi</taxon>
        <taxon>Dikarya</taxon>
        <taxon>Basidiomycota</taxon>
        <taxon>Agaricomycotina</taxon>
        <taxon>Agaricomycetes</taxon>
        <taxon>Agaricomycetidae</taxon>
        <taxon>Agaricales</taxon>
        <taxon>Marasmiineae</taxon>
        <taxon>Mycenaceae</taxon>
        <taxon>Favolaschia</taxon>
    </lineage>
</organism>
<evidence type="ECO:0008006" key="4">
    <source>
        <dbReference type="Google" id="ProtNLM"/>
    </source>
</evidence>
<keyword evidence="3" id="KW-1185">Reference proteome</keyword>
<evidence type="ECO:0000313" key="2">
    <source>
        <dbReference type="EMBL" id="KAK7007376.1"/>
    </source>
</evidence>
<proteinExistence type="predicted"/>
<name>A0AAW0AEK9_9AGAR</name>
<feature type="chain" id="PRO_5043463170" description="Secreted protein" evidence="1">
    <location>
        <begin position="21"/>
        <end position="81"/>
    </location>
</feature>
<accession>A0AAW0AEK9</accession>
<comment type="caution">
    <text evidence="2">The sequence shown here is derived from an EMBL/GenBank/DDBJ whole genome shotgun (WGS) entry which is preliminary data.</text>
</comment>
<evidence type="ECO:0000313" key="3">
    <source>
        <dbReference type="Proteomes" id="UP001362999"/>
    </source>
</evidence>
<dbReference type="EMBL" id="JAWWNJ010000071">
    <property type="protein sequence ID" value="KAK7007376.1"/>
    <property type="molecule type" value="Genomic_DNA"/>
</dbReference>
<feature type="non-terminal residue" evidence="2">
    <location>
        <position position="81"/>
    </location>
</feature>
<keyword evidence="1" id="KW-0732">Signal</keyword>
<dbReference type="Proteomes" id="UP001362999">
    <property type="component" value="Unassembled WGS sequence"/>
</dbReference>